<dbReference type="PANTHER" id="PTHR33327:SF3">
    <property type="entry name" value="RNA-DIRECTED DNA POLYMERASE"/>
    <property type="match status" value="1"/>
</dbReference>
<reference evidence="3" key="1">
    <citation type="submission" date="2016-06" db="UniProtKB">
        <authorList>
            <consortium name="WormBaseParasite"/>
        </authorList>
    </citation>
    <scope>IDENTIFICATION</scope>
</reference>
<dbReference type="OrthoDB" id="6433758at2759"/>
<name>A0A182ZZK0_9TREM</name>
<organism evidence="3">
    <name type="scientific">Echinostoma caproni</name>
    <dbReference type="NCBI Taxonomy" id="27848"/>
    <lineage>
        <taxon>Eukaryota</taxon>
        <taxon>Metazoa</taxon>
        <taxon>Spiralia</taxon>
        <taxon>Lophotrochozoa</taxon>
        <taxon>Platyhelminthes</taxon>
        <taxon>Trematoda</taxon>
        <taxon>Digenea</taxon>
        <taxon>Plagiorchiida</taxon>
        <taxon>Echinostomata</taxon>
        <taxon>Echinostomatoidea</taxon>
        <taxon>Echinostomatidae</taxon>
        <taxon>Echinostoma</taxon>
    </lineage>
</organism>
<sequence>MAQQVFEFINTMPENVPYTQLKEALIIRTAVSDERRLNELFGDHEVSDRTPSQLLRHMRQLHGTRLLEDSILIQLWLNRLTPRIREVLSVVSSSSLDAMALAADKMFEANPASQHITACPNPTPTTPRCVDITSQMGNIGLQKQQWVLHLSRSWSSSRI</sequence>
<gene>
    <name evidence="1" type="ORF">ECPE_LOCUS135</name>
</gene>
<dbReference type="EMBL" id="UZAN01000364">
    <property type="protein sequence ID" value="VDP19149.1"/>
    <property type="molecule type" value="Genomic_DNA"/>
</dbReference>
<reference evidence="1 2" key="2">
    <citation type="submission" date="2018-11" db="EMBL/GenBank/DDBJ databases">
        <authorList>
            <consortium name="Pathogen Informatics"/>
        </authorList>
    </citation>
    <scope>NUCLEOTIDE SEQUENCE [LARGE SCALE GENOMIC DNA]</scope>
    <source>
        <strain evidence="1 2">Egypt</strain>
    </source>
</reference>
<proteinExistence type="predicted"/>
<dbReference type="Proteomes" id="UP000272942">
    <property type="component" value="Unassembled WGS sequence"/>
</dbReference>
<protein>
    <submittedName>
        <fullName evidence="1 3">Uncharacterized protein</fullName>
    </submittedName>
</protein>
<dbReference type="WBParaSite" id="ECPE_0000013401-mRNA-1">
    <property type="protein sequence ID" value="ECPE_0000013401-mRNA-1"/>
    <property type="gene ID" value="ECPE_0000013401"/>
</dbReference>
<dbReference type="AlphaFoldDB" id="A0A182ZZK0"/>
<keyword evidence="2" id="KW-1185">Reference proteome</keyword>
<evidence type="ECO:0000313" key="2">
    <source>
        <dbReference type="Proteomes" id="UP000272942"/>
    </source>
</evidence>
<evidence type="ECO:0000313" key="3">
    <source>
        <dbReference type="WBParaSite" id="ECPE_0000013401-mRNA-1"/>
    </source>
</evidence>
<dbReference type="PANTHER" id="PTHR33327">
    <property type="entry name" value="ENDONUCLEASE"/>
    <property type="match status" value="1"/>
</dbReference>
<evidence type="ECO:0000313" key="1">
    <source>
        <dbReference type="EMBL" id="VDP19149.1"/>
    </source>
</evidence>
<accession>A0A182ZZK0</accession>